<dbReference type="InterPro" id="IPR014227">
    <property type="entry name" value="YtvI-like"/>
</dbReference>
<sequence length="353" mass="39783">MTTILSKRNLMIVLCIIFFAVIFLFVLPASVPLILAFLTALMLEPAVRLLNQKKFFPSRKLAVLTVFILFTFILGLSVYFIVAILIGEVARFIENIPFYITEINNIWVGFEANLFGKAEHLPEGILEELSLYVQSFFDTVRLKLTEVFALEKLGIYVRNIPNYLVSLIVYLIALFLFLLDLPRLKEKFFSFMTPNTAHKYQLMASKMQQTFVGFLKAQFHVSVYIFIVALIGLLIISPQIAVMMAIIIWLIDLFPLIGSIIILAPWSIYHFLVGDTVLGVQLAILGGILLIIRRVLEPKVMSTHIGLSPLATLIAMFLGLKLLGFLGVILGPILVILFNSLKEAGIIRLSFKI</sequence>
<proteinExistence type="inferred from homology"/>
<dbReference type="NCBIfam" id="TIGR02872">
    <property type="entry name" value="spore_ytvI"/>
    <property type="match status" value="1"/>
</dbReference>
<feature type="transmembrane region" description="Helical" evidence="6">
    <location>
        <begin position="62"/>
        <end position="86"/>
    </location>
</feature>
<feature type="transmembrane region" description="Helical" evidence="6">
    <location>
        <begin position="271"/>
        <end position="292"/>
    </location>
</feature>
<feature type="transmembrane region" description="Helical" evidence="6">
    <location>
        <begin position="160"/>
        <end position="179"/>
    </location>
</feature>
<dbReference type="Proteomes" id="UP000242682">
    <property type="component" value="Unassembled WGS sequence"/>
</dbReference>
<organism evidence="7 8">
    <name type="scientific">Planomicrobium soli</name>
    <dbReference type="NCBI Taxonomy" id="1176648"/>
    <lineage>
        <taxon>Bacteria</taxon>
        <taxon>Bacillati</taxon>
        <taxon>Bacillota</taxon>
        <taxon>Bacilli</taxon>
        <taxon>Bacillales</taxon>
        <taxon>Caryophanaceae</taxon>
        <taxon>Planomicrobium</taxon>
    </lineage>
</organism>
<feature type="transmembrane region" description="Helical" evidence="6">
    <location>
        <begin position="312"/>
        <end position="338"/>
    </location>
</feature>
<feature type="transmembrane region" description="Helical" evidence="6">
    <location>
        <begin position="211"/>
        <end position="236"/>
    </location>
</feature>
<feature type="transmembrane region" description="Helical" evidence="6">
    <location>
        <begin position="9"/>
        <end position="27"/>
    </location>
</feature>
<evidence type="ECO:0000313" key="7">
    <source>
        <dbReference type="EMBL" id="PSL36322.1"/>
    </source>
</evidence>
<keyword evidence="8" id="KW-1185">Reference proteome</keyword>
<gene>
    <name evidence="7" type="ORF">B0H99_107143</name>
</gene>
<evidence type="ECO:0000313" key="8">
    <source>
        <dbReference type="Proteomes" id="UP000242682"/>
    </source>
</evidence>
<dbReference type="PANTHER" id="PTHR21716">
    <property type="entry name" value="TRANSMEMBRANE PROTEIN"/>
    <property type="match status" value="1"/>
</dbReference>
<dbReference type="Pfam" id="PF01594">
    <property type="entry name" value="AI-2E_transport"/>
    <property type="match status" value="1"/>
</dbReference>
<feature type="transmembrane region" description="Helical" evidence="6">
    <location>
        <begin position="242"/>
        <end position="264"/>
    </location>
</feature>
<dbReference type="EMBL" id="PYAT01000007">
    <property type="protein sequence ID" value="PSL36322.1"/>
    <property type="molecule type" value="Genomic_DNA"/>
</dbReference>
<dbReference type="OrthoDB" id="9774361at2"/>
<evidence type="ECO:0000256" key="1">
    <source>
        <dbReference type="ARBA" id="ARBA00004141"/>
    </source>
</evidence>
<dbReference type="InterPro" id="IPR002549">
    <property type="entry name" value="AI-2E-like"/>
</dbReference>
<keyword evidence="4 6" id="KW-1133">Transmembrane helix</keyword>
<comment type="caution">
    <text evidence="7">The sequence shown here is derived from an EMBL/GenBank/DDBJ whole genome shotgun (WGS) entry which is preliminary data.</text>
</comment>
<evidence type="ECO:0000256" key="6">
    <source>
        <dbReference type="SAM" id="Phobius"/>
    </source>
</evidence>
<evidence type="ECO:0000256" key="4">
    <source>
        <dbReference type="ARBA" id="ARBA00022989"/>
    </source>
</evidence>
<comment type="similarity">
    <text evidence="2">Belongs to the autoinducer-2 exporter (AI-2E) (TC 2.A.86) family.</text>
</comment>
<protein>
    <submittedName>
        <fullName evidence="7">Sporulation integral membrane protein YtvI</fullName>
    </submittedName>
</protein>
<dbReference type="AlphaFoldDB" id="A0A2P8GQU4"/>
<dbReference type="GO" id="GO:0016020">
    <property type="term" value="C:membrane"/>
    <property type="evidence" value="ECO:0007669"/>
    <property type="project" value="UniProtKB-SubCell"/>
</dbReference>
<name>A0A2P8GQU4_9BACL</name>
<reference evidence="7 8" key="1">
    <citation type="submission" date="2018-03" db="EMBL/GenBank/DDBJ databases">
        <title>Genomic Encyclopedia of Type Strains, Phase III (KMG-III): the genomes of soil and plant-associated and newly described type strains.</title>
        <authorList>
            <person name="Whitman W."/>
        </authorList>
    </citation>
    <scope>NUCLEOTIDE SEQUENCE [LARGE SCALE GENOMIC DNA]</scope>
    <source>
        <strain evidence="7 8">CGMCC 1.12259</strain>
    </source>
</reference>
<evidence type="ECO:0000256" key="2">
    <source>
        <dbReference type="ARBA" id="ARBA00009773"/>
    </source>
</evidence>
<evidence type="ECO:0000256" key="5">
    <source>
        <dbReference type="ARBA" id="ARBA00023136"/>
    </source>
</evidence>
<comment type="subcellular location">
    <subcellularLocation>
        <location evidence="1">Membrane</location>
        <topology evidence="1">Multi-pass membrane protein</topology>
    </subcellularLocation>
</comment>
<evidence type="ECO:0000256" key="3">
    <source>
        <dbReference type="ARBA" id="ARBA00022692"/>
    </source>
</evidence>
<dbReference type="PANTHER" id="PTHR21716:SF68">
    <property type="entry name" value="TRANSPORT PROTEIN YTVI-RELATED"/>
    <property type="match status" value="1"/>
</dbReference>
<keyword evidence="5 6" id="KW-0472">Membrane</keyword>
<accession>A0A2P8GQU4</accession>
<dbReference type="GO" id="GO:0055085">
    <property type="term" value="P:transmembrane transport"/>
    <property type="evidence" value="ECO:0007669"/>
    <property type="project" value="TreeGrafter"/>
</dbReference>
<dbReference type="RefSeq" id="WP_106533683.1">
    <property type="nucleotide sequence ID" value="NZ_PYAT01000007.1"/>
</dbReference>
<keyword evidence="3 6" id="KW-0812">Transmembrane</keyword>